<dbReference type="OrthoDB" id="1676884at2"/>
<evidence type="ECO:0000313" key="2">
    <source>
        <dbReference type="Proteomes" id="UP000199228"/>
    </source>
</evidence>
<protein>
    <recommendedName>
        <fullName evidence="3">VCBS repeat-containing protein</fullName>
    </recommendedName>
</protein>
<evidence type="ECO:0000313" key="1">
    <source>
        <dbReference type="EMBL" id="SDB12899.1"/>
    </source>
</evidence>
<dbReference type="PANTHER" id="PTHR39431">
    <property type="entry name" value="FRPA/C-RELATED PROTEIN"/>
    <property type="match status" value="1"/>
</dbReference>
<dbReference type="AlphaFoldDB" id="A0A1G6AX86"/>
<dbReference type="PANTHER" id="PTHR39431:SF1">
    <property type="entry name" value="FRPA_C-RELATED PROTEIN"/>
    <property type="match status" value="1"/>
</dbReference>
<organism evidence="1 2">
    <name type="scientific">Eubacterium oxidoreducens</name>
    <dbReference type="NCBI Taxonomy" id="1732"/>
    <lineage>
        <taxon>Bacteria</taxon>
        <taxon>Bacillati</taxon>
        <taxon>Bacillota</taxon>
        <taxon>Clostridia</taxon>
        <taxon>Eubacteriales</taxon>
        <taxon>Eubacteriaceae</taxon>
        <taxon>Eubacterium</taxon>
    </lineage>
</organism>
<dbReference type="RefSeq" id="WP_090172841.1">
    <property type="nucleotide sequence ID" value="NZ_FMXR01000007.1"/>
</dbReference>
<sequence>MKIESSMIAMQSQHAYMSYTSQSLNTFRANLQDAKDLASAKASQQIAENQETKSSQESALMQVQKHSLFYLFELLFANHKNWYHQLFNQYALSSQSMNYAGGYASAFSSGNYMMESYHYEQEVTTFSTTGTVVTADGREISFGLNLQMSRSFEEYYREEMQGSPFDLCDPLVINLDSDIAQLTDQTFLFDLDADGKQENISMLAAGSGYLALDKNGDGKITDGLELFGAKSQDGFADLAAYDEDQNGWIDENDAVFSKLKIWAKDASGNDILYSLKEKGVGAIGLANVSTDFTERSASKVNGAIRSSGIFLYETGGVGSVQHVDVAKYASIA</sequence>
<accession>A0A1G6AX86</accession>
<dbReference type="EMBL" id="FMXR01000007">
    <property type="protein sequence ID" value="SDB12899.1"/>
    <property type="molecule type" value="Genomic_DNA"/>
</dbReference>
<keyword evidence="2" id="KW-1185">Reference proteome</keyword>
<evidence type="ECO:0008006" key="3">
    <source>
        <dbReference type="Google" id="ProtNLM"/>
    </source>
</evidence>
<gene>
    <name evidence="1" type="ORF">SAMN02910417_00985</name>
</gene>
<dbReference type="STRING" id="1732.SAMN02910417_00985"/>
<name>A0A1G6AX86_EUBOX</name>
<reference evidence="1 2" key="1">
    <citation type="submission" date="2016-10" db="EMBL/GenBank/DDBJ databases">
        <authorList>
            <person name="de Groot N.N."/>
        </authorList>
    </citation>
    <scope>NUCLEOTIDE SEQUENCE [LARGE SCALE GENOMIC DNA]</scope>
    <source>
        <strain evidence="1 2">DSM 3217</strain>
    </source>
</reference>
<proteinExistence type="predicted"/>
<dbReference type="Proteomes" id="UP000199228">
    <property type="component" value="Unassembled WGS sequence"/>
</dbReference>